<evidence type="ECO:0000313" key="12">
    <source>
        <dbReference type="Proteomes" id="UP000018144"/>
    </source>
</evidence>
<dbReference type="InterPro" id="IPR004898">
    <property type="entry name" value="Pectate_lyase_PlyH/PlyE-like"/>
</dbReference>
<dbReference type="OrthoDB" id="441042at2759"/>
<accession>U4KZB8</accession>
<dbReference type="eggNOG" id="ENOG502QU39">
    <property type="taxonomic scope" value="Eukaryota"/>
</dbReference>
<dbReference type="Gene3D" id="2.160.20.10">
    <property type="entry name" value="Single-stranded right-handed beta-helix, Pectin lyase-like"/>
    <property type="match status" value="1"/>
</dbReference>
<evidence type="ECO:0000256" key="8">
    <source>
        <dbReference type="ARBA" id="ARBA00023239"/>
    </source>
</evidence>
<dbReference type="GO" id="GO:0045490">
    <property type="term" value="P:pectin catabolic process"/>
    <property type="evidence" value="ECO:0007669"/>
    <property type="project" value="TreeGrafter"/>
</dbReference>
<evidence type="ECO:0000256" key="3">
    <source>
        <dbReference type="ARBA" id="ARBA00004613"/>
    </source>
</evidence>
<sequence>MNLSRNSLHLITMAKIWSIIVLSVATFTAGVSAAATTVFPAAAGSTTISSPIVVSGTYDGGMKRFNRNNGCNAGEGGDADAVFHIQSGGTLQNVIIGSAQTEGVHCLGPCTIRNVWWEDVCEDALTIKQTSGTSYIIGGGARNAADKVIQHNGGGTVSVTDFFVSNFGKLYRSCGNCSTQYKRTFVATGVVAESGSSLAGINTNYGDKATIKNTCTAGVTDICQRYTGNNSGDEPTKTGSGNDGTYCVYDSTVTRRSTCLG</sequence>
<keyword evidence="12" id="KW-1185">Reference proteome</keyword>
<evidence type="ECO:0000256" key="6">
    <source>
        <dbReference type="ARBA" id="ARBA00022729"/>
    </source>
</evidence>
<comment type="cofactor">
    <cofactor evidence="2 10">
        <name>Ca(2+)</name>
        <dbReference type="ChEBI" id="CHEBI:29108"/>
    </cofactor>
</comment>
<reference evidence="11 12" key="1">
    <citation type="journal article" date="2013" name="PLoS Genet.">
        <title>The genome and development-dependent transcriptomes of Pyronema confluens: a window into fungal evolution.</title>
        <authorList>
            <person name="Traeger S."/>
            <person name="Altegoer F."/>
            <person name="Freitag M."/>
            <person name="Gabaldon T."/>
            <person name="Kempken F."/>
            <person name="Kumar A."/>
            <person name="Marcet-Houben M."/>
            <person name="Poggeler S."/>
            <person name="Stajich J.E."/>
            <person name="Nowrousian M."/>
        </authorList>
    </citation>
    <scope>NUCLEOTIDE SEQUENCE [LARGE SCALE GENOMIC DNA]</scope>
    <source>
        <strain evidence="12">CBS 100304</strain>
        <tissue evidence="11">Vegetative mycelium</tissue>
    </source>
</reference>
<evidence type="ECO:0000256" key="10">
    <source>
        <dbReference type="RuleBase" id="RU367009"/>
    </source>
</evidence>
<evidence type="ECO:0000256" key="1">
    <source>
        <dbReference type="ARBA" id="ARBA00000695"/>
    </source>
</evidence>
<dbReference type="OMA" id="CKTQYQR"/>
<dbReference type="Pfam" id="PF03211">
    <property type="entry name" value="Pectate_lyase"/>
    <property type="match status" value="1"/>
</dbReference>
<dbReference type="AlphaFoldDB" id="U4KZB8"/>
<gene>
    <name evidence="11" type="ORF">PCON_07389</name>
</gene>
<dbReference type="InterPro" id="IPR011050">
    <property type="entry name" value="Pectin_lyase_fold/virulence"/>
</dbReference>
<evidence type="ECO:0000256" key="2">
    <source>
        <dbReference type="ARBA" id="ARBA00001913"/>
    </source>
</evidence>
<keyword evidence="6" id="KW-0732">Signal</keyword>
<name>U4KZB8_PYROM</name>
<dbReference type="SUPFAM" id="SSF51126">
    <property type="entry name" value="Pectin lyase-like"/>
    <property type="match status" value="1"/>
</dbReference>
<evidence type="ECO:0000256" key="7">
    <source>
        <dbReference type="ARBA" id="ARBA00022837"/>
    </source>
</evidence>
<keyword evidence="7 10" id="KW-0106">Calcium</keyword>
<comment type="catalytic activity">
    <reaction evidence="1 10">
        <text>Eliminative cleavage of (1-&gt;4)-alpha-D-galacturonan to give oligosaccharides with 4-deoxy-alpha-D-galact-4-enuronosyl groups at their non-reducing ends.</text>
        <dbReference type="EC" id="4.2.2.2"/>
    </reaction>
</comment>
<comment type="function">
    <text evidence="9 10">Pectinolytic enzyme consist of four classes of enzymes: pectin lyase, polygalacturonase, pectin methylesterase and rhamnogalacturonase. Among pectinolytic enzymes, pectin lyase is the most important in depolymerization of pectin, since it cleaves internal glycosidic bonds of highly methylated pectins. Favors pectate, the anion, over pectin, the methyl ester.</text>
</comment>
<dbReference type="PANTHER" id="PTHR33407:SF9">
    <property type="entry name" value="PECTATE LYASE F-RELATED"/>
    <property type="match status" value="1"/>
</dbReference>
<dbReference type="PANTHER" id="PTHR33407">
    <property type="entry name" value="PECTATE LYASE F-RELATED"/>
    <property type="match status" value="1"/>
</dbReference>
<dbReference type="EMBL" id="HF935375">
    <property type="protein sequence ID" value="CCX07800.1"/>
    <property type="molecule type" value="Genomic_DNA"/>
</dbReference>
<dbReference type="EC" id="4.2.2.2" evidence="10"/>
<evidence type="ECO:0000313" key="11">
    <source>
        <dbReference type="EMBL" id="CCX07800.1"/>
    </source>
</evidence>
<evidence type="ECO:0000256" key="5">
    <source>
        <dbReference type="ARBA" id="ARBA00022525"/>
    </source>
</evidence>
<dbReference type="STRING" id="1076935.U4KZB8"/>
<evidence type="ECO:0000256" key="4">
    <source>
        <dbReference type="ARBA" id="ARBA00006463"/>
    </source>
</evidence>
<comment type="similarity">
    <text evidence="4 10">Belongs to the polysaccharide lyase 3 family.</text>
</comment>
<dbReference type="GO" id="GO:0030570">
    <property type="term" value="F:pectate lyase activity"/>
    <property type="evidence" value="ECO:0007669"/>
    <property type="project" value="UniProtKB-UniRule"/>
</dbReference>
<dbReference type="Proteomes" id="UP000018144">
    <property type="component" value="Unassembled WGS sequence"/>
</dbReference>
<keyword evidence="8 10" id="KW-0456">Lyase</keyword>
<evidence type="ECO:0000256" key="9">
    <source>
        <dbReference type="ARBA" id="ARBA00025679"/>
    </source>
</evidence>
<dbReference type="InterPro" id="IPR012334">
    <property type="entry name" value="Pectin_lyas_fold"/>
</dbReference>
<comment type="subcellular location">
    <subcellularLocation>
        <location evidence="3 10">Secreted</location>
    </subcellularLocation>
</comment>
<organism evidence="11 12">
    <name type="scientific">Pyronema omphalodes (strain CBS 100304)</name>
    <name type="common">Pyronema confluens</name>
    <dbReference type="NCBI Taxonomy" id="1076935"/>
    <lineage>
        <taxon>Eukaryota</taxon>
        <taxon>Fungi</taxon>
        <taxon>Dikarya</taxon>
        <taxon>Ascomycota</taxon>
        <taxon>Pezizomycotina</taxon>
        <taxon>Pezizomycetes</taxon>
        <taxon>Pezizales</taxon>
        <taxon>Pyronemataceae</taxon>
        <taxon>Pyronema</taxon>
    </lineage>
</organism>
<proteinExistence type="inferred from homology"/>
<dbReference type="GO" id="GO:0005576">
    <property type="term" value="C:extracellular region"/>
    <property type="evidence" value="ECO:0007669"/>
    <property type="project" value="UniProtKB-SubCell"/>
</dbReference>
<protein>
    <recommendedName>
        <fullName evidence="10">Pectate lyase</fullName>
        <ecNumber evidence="10">4.2.2.2</ecNumber>
    </recommendedName>
</protein>
<keyword evidence="5 10" id="KW-0964">Secreted</keyword>